<reference evidence="1 2" key="1">
    <citation type="submission" date="2019-11" db="EMBL/GenBank/DDBJ databases">
        <title>Pseudooceanicola pacifica sp. nov., isolated from deep-sea sediment of the Pacific Ocean.</title>
        <authorList>
            <person name="Lyu L."/>
        </authorList>
    </citation>
    <scope>NUCLEOTIDE SEQUENCE [LARGE SCALE GENOMIC DNA]</scope>
    <source>
        <strain evidence="1 2">216_PA32_1</strain>
    </source>
</reference>
<dbReference type="RefSeq" id="WP_160381650.1">
    <property type="nucleotide sequence ID" value="NZ_WNXQ01000002.1"/>
</dbReference>
<proteinExistence type="predicted"/>
<gene>
    <name evidence="1" type="ORF">GLS40_05100</name>
</gene>
<comment type="caution">
    <text evidence="1">The sequence shown here is derived from an EMBL/GenBank/DDBJ whole genome shotgun (WGS) entry which is preliminary data.</text>
</comment>
<evidence type="ECO:0000313" key="1">
    <source>
        <dbReference type="EMBL" id="MWB77394.1"/>
    </source>
</evidence>
<dbReference type="Proteomes" id="UP000443843">
    <property type="component" value="Unassembled WGS sequence"/>
</dbReference>
<sequence>MKHIESDHFRRTIAERHKRLFGLLRSGEITSNRLEFAGADAPFRAPNVLRLPEEHEQTATGESELSRAADFLHLANDSLSQPRRRFWKR</sequence>
<keyword evidence="2" id="KW-1185">Reference proteome</keyword>
<dbReference type="AlphaFoldDB" id="A0A844W3V8"/>
<organism evidence="1 2">
    <name type="scientific">Pseudooceanicola pacificus</name>
    <dbReference type="NCBI Taxonomy" id="2676438"/>
    <lineage>
        <taxon>Bacteria</taxon>
        <taxon>Pseudomonadati</taxon>
        <taxon>Pseudomonadota</taxon>
        <taxon>Alphaproteobacteria</taxon>
        <taxon>Rhodobacterales</taxon>
        <taxon>Paracoccaceae</taxon>
        <taxon>Pseudooceanicola</taxon>
    </lineage>
</organism>
<protein>
    <submittedName>
        <fullName evidence="1">Uncharacterized protein</fullName>
    </submittedName>
</protein>
<name>A0A844W3V8_9RHOB</name>
<evidence type="ECO:0000313" key="2">
    <source>
        <dbReference type="Proteomes" id="UP000443843"/>
    </source>
</evidence>
<accession>A0A844W3V8</accession>
<dbReference type="EMBL" id="WNXQ01000002">
    <property type="protein sequence ID" value="MWB77394.1"/>
    <property type="molecule type" value="Genomic_DNA"/>
</dbReference>